<organism evidence="2 3">
    <name type="scientific">Eumeta variegata</name>
    <name type="common">Bagworm moth</name>
    <name type="synonym">Eumeta japonica</name>
    <dbReference type="NCBI Taxonomy" id="151549"/>
    <lineage>
        <taxon>Eukaryota</taxon>
        <taxon>Metazoa</taxon>
        <taxon>Ecdysozoa</taxon>
        <taxon>Arthropoda</taxon>
        <taxon>Hexapoda</taxon>
        <taxon>Insecta</taxon>
        <taxon>Pterygota</taxon>
        <taxon>Neoptera</taxon>
        <taxon>Endopterygota</taxon>
        <taxon>Lepidoptera</taxon>
        <taxon>Glossata</taxon>
        <taxon>Ditrysia</taxon>
        <taxon>Tineoidea</taxon>
        <taxon>Psychidae</taxon>
        <taxon>Oiketicinae</taxon>
        <taxon>Eumeta</taxon>
    </lineage>
</organism>
<accession>A0A4C1UUV5</accession>
<keyword evidence="3" id="KW-1185">Reference proteome</keyword>
<sequence length="77" mass="8422">MGPQRSEWMRGHVSRRPACGAGAGTHTGTSLGSARDCRAHAWARPSRHPLAPRPAAGRTATYIYNRRKPFAVTGLRR</sequence>
<comment type="caution">
    <text evidence="2">The sequence shown here is derived from an EMBL/GenBank/DDBJ whole genome shotgun (WGS) entry which is preliminary data.</text>
</comment>
<dbReference type="Proteomes" id="UP000299102">
    <property type="component" value="Unassembled WGS sequence"/>
</dbReference>
<dbReference type="AlphaFoldDB" id="A0A4C1UUV5"/>
<evidence type="ECO:0000256" key="1">
    <source>
        <dbReference type="SAM" id="MobiDB-lite"/>
    </source>
</evidence>
<reference evidence="2 3" key="1">
    <citation type="journal article" date="2019" name="Commun. Biol.">
        <title>The bagworm genome reveals a unique fibroin gene that provides high tensile strength.</title>
        <authorList>
            <person name="Kono N."/>
            <person name="Nakamura H."/>
            <person name="Ohtoshi R."/>
            <person name="Tomita M."/>
            <person name="Numata K."/>
            <person name="Arakawa K."/>
        </authorList>
    </citation>
    <scope>NUCLEOTIDE SEQUENCE [LARGE SCALE GENOMIC DNA]</scope>
</reference>
<gene>
    <name evidence="2" type="ORF">EVAR_27895_1</name>
</gene>
<protein>
    <submittedName>
        <fullName evidence="2">Uncharacterized protein</fullName>
    </submittedName>
</protein>
<name>A0A4C1UUV5_EUMVA</name>
<feature type="region of interest" description="Disordered" evidence="1">
    <location>
        <begin position="1"/>
        <end position="32"/>
    </location>
</feature>
<evidence type="ECO:0000313" key="3">
    <source>
        <dbReference type="Proteomes" id="UP000299102"/>
    </source>
</evidence>
<evidence type="ECO:0000313" key="2">
    <source>
        <dbReference type="EMBL" id="GBP30283.1"/>
    </source>
</evidence>
<proteinExistence type="predicted"/>
<dbReference type="EMBL" id="BGZK01000231">
    <property type="protein sequence ID" value="GBP30283.1"/>
    <property type="molecule type" value="Genomic_DNA"/>
</dbReference>